<protein>
    <submittedName>
        <fullName evidence="3">Uncharacterized protein</fullName>
    </submittedName>
</protein>
<keyword evidence="2" id="KW-0732">Signal</keyword>
<keyword evidence="4" id="KW-1185">Reference proteome</keyword>
<evidence type="ECO:0000313" key="4">
    <source>
        <dbReference type="Proteomes" id="UP001445335"/>
    </source>
</evidence>
<gene>
    <name evidence="3" type="ORF">WJX81_003384</name>
</gene>
<feature type="chain" id="PRO_5043946039" evidence="2">
    <location>
        <begin position="20"/>
        <end position="139"/>
    </location>
</feature>
<feature type="signal peptide" evidence="2">
    <location>
        <begin position="1"/>
        <end position="19"/>
    </location>
</feature>
<proteinExistence type="predicted"/>
<evidence type="ECO:0000256" key="2">
    <source>
        <dbReference type="SAM" id="SignalP"/>
    </source>
</evidence>
<feature type="compositionally biased region" description="Low complexity" evidence="1">
    <location>
        <begin position="57"/>
        <end position="70"/>
    </location>
</feature>
<dbReference type="EMBL" id="JALJOU010000038">
    <property type="protein sequence ID" value="KAK9832810.1"/>
    <property type="molecule type" value="Genomic_DNA"/>
</dbReference>
<dbReference type="Proteomes" id="UP001445335">
    <property type="component" value="Unassembled WGS sequence"/>
</dbReference>
<feature type="compositionally biased region" description="Basic and acidic residues" evidence="1">
    <location>
        <begin position="107"/>
        <end position="118"/>
    </location>
</feature>
<sequence length="139" mass="15246">MKPISFGLLVLLAFGAIAASDARLLRHFFDKEGPDGWSGGDKPPFFKHDFDHGWAKQDAPQQQSWSQPAPVKQDKPAESWSQPQPQPAPVKQDKPAESWSQPQAAPVKEDKHDDKPKDGSWSQPTQPPPSSGWSGGGKK</sequence>
<accession>A0AAW1RGM4</accession>
<feature type="compositionally biased region" description="Basic and acidic residues" evidence="1">
    <location>
        <begin position="44"/>
        <end position="55"/>
    </location>
</feature>
<organism evidence="3 4">
    <name type="scientific">Elliptochloris bilobata</name>
    <dbReference type="NCBI Taxonomy" id="381761"/>
    <lineage>
        <taxon>Eukaryota</taxon>
        <taxon>Viridiplantae</taxon>
        <taxon>Chlorophyta</taxon>
        <taxon>core chlorophytes</taxon>
        <taxon>Trebouxiophyceae</taxon>
        <taxon>Trebouxiophyceae incertae sedis</taxon>
        <taxon>Elliptochloris clade</taxon>
        <taxon>Elliptochloris</taxon>
    </lineage>
</organism>
<feature type="region of interest" description="Disordered" evidence="1">
    <location>
        <begin position="31"/>
        <end position="139"/>
    </location>
</feature>
<evidence type="ECO:0000256" key="1">
    <source>
        <dbReference type="SAM" id="MobiDB-lite"/>
    </source>
</evidence>
<name>A0AAW1RGM4_9CHLO</name>
<comment type="caution">
    <text evidence="3">The sequence shown here is derived from an EMBL/GenBank/DDBJ whole genome shotgun (WGS) entry which is preliminary data.</text>
</comment>
<evidence type="ECO:0000313" key="3">
    <source>
        <dbReference type="EMBL" id="KAK9832810.1"/>
    </source>
</evidence>
<reference evidence="3 4" key="1">
    <citation type="journal article" date="2024" name="Nat. Commun.">
        <title>Phylogenomics reveals the evolutionary origins of lichenization in chlorophyte algae.</title>
        <authorList>
            <person name="Puginier C."/>
            <person name="Libourel C."/>
            <person name="Otte J."/>
            <person name="Skaloud P."/>
            <person name="Haon M."/>
            <person name="Grisel S."/>
            <person name="Petersen M."/>
            <person name="Berrin J.G."/>
            <person name="Delaux P.M."/>
            <person name="Dal Grande F."/>
            <person name="Keller J."/>
        </authorList>
    </citation>
    <scope>NUCLEOTIDE SEQUENCE [LARGE SCALE GENOMIC DNA]</scope>
    <source>
        <strain evidence="3 4">SAG 245.80</strain>
    </source>
</reference>
<dbReference type="AlphaFoldDB" id="A0AAW1RGM4"/>